<dbReference type="SUPFAM" id="SSF51735">
    <property type="entry name" value="NAD(P)-binding Rossmann-fold domains"/>
    <property type="match status" value="1"/>
</dbReference>
<dbReference type="InterPro" id="IPR002347">
    <property type="entry name" value="SDR_fam"/>
</dbReference>
<proteinExistence type="predicted"/>
<accession>A0AA40EIU8</accession>
<protein>
    <recommendedName>
        <fullName evidence="4">NAD(P)-binding protein</fullName>
    </recommendedName>
</protein>
<evidence type="ECO:0000256" key="1">
    <source>
        <dbReference type="ARBA" id="ARBA00023002"/>
    </source>
</evidence>
<keyword evidence="3" id="KW-1185">Reference proteome</keyword>
<dbReference type="Proteomes" id="UP001172155">
    <property type="component" value="Unassembled WGS sequence"/>
</dbReference>
<dbReference type="AlphaFoldDB" id="A0AA40EIU8"/>
<keyword evidence="1" id="KW-0560">Oxidoreductase</keyword>
<sequence length="324" mass="35387">MKGPKTCSPFPGQFLCRPQDDELDTSASPVFCDVTKVGTSQFSLEECPDLSGKVAVITSGSQGIGFGVAHTLLKNSIAKVYIISTTKDAFDGARRTCDLSDWRRTKQVAETIRHDTDRLDILVNNSGRGVMAPALTDYGVDRHMAINHFGHAVLTSNLLPLLKQTAEQGNVPKDTQFVSLGEINRYAGPNGQYGRSKLASLLYTRYFDRNVTQNGHPNMLMNATHPGFVRTKRSTKDIHEPYSIAGYAMSHVVDPFKKDQVEGAVPTLFAVTMADAGGQYLCPPATPESASELAQSDELMENLMNLNEKMWSAERRGGEAVVAI</sequence>
<gene>
    <name evidence="2" type="ORF">B0T18DRAFT_482150</name>
</gene>
<evidence type="ECO:0000313" key="2">
    <source>
        <dbReference type="EMBL" id="KAK0740013.1"/>
    </source>
</evidence>
<name>A0AA40EIU8_9PEZI</name>
<dbReference type="PANTHER" id="PTHR43157:SF31">
    <property type="entry name" value="PHOSPHATIDYLINOSITOL-GLYCAN BIOSYNTHESIS CLASS F PROTEIN"/>
    <property type="match status" value="1"/>
</dbReference>
<reference evidence="2" key="1">
    <citation type="submission" date="2023-06" db="EMBL/GenBank/DDBJ databases">
        <title>Genome-scale phylogeny and comparative genomics of the fungal order Sordariales.</title>
        <authorList>
            <consortium name="Lawrence Berkeley National Laboratory"/>
            <person name="Hensen N."/>
            <person name="Bonometti L."/>
            <person name="Westerberg I."/>
            <person name="Brannstrom I.O."/>
            <person name="Guillou S."/>
            <person name="Cros-Aarteil S."/>
            <person name="Calhoun S."/>
            <person name="Haridas S."/>
            <person name="Kuo A."/>
            <person name="Mondo S."/>
            <person name="Pangilinan J."/>
            <person name="Riley R."/>
            <person name="LaButti K."/>
            <person name="Andreopoulos B."/>
            <person name="Lipzen A."/>
            <person name="Chen C."/>
            <person name="Yanf M."/>
            <person name="Daum C."/>
            <person name="Ng V."/>
            <person name="Clum A."/>
            <person name="Steindorff A."/>
            <person name="Ohm R."/>
            <person name="Martin F."/>
            <person name="Silar P."/>
            <person name="Natvig D."/>
            <person name="Lalanne C."/>
            <person name="Gautier V."/>
            <person name="Ament-velasquez S.L."/>
            <person name="Kruys A."/>
            <person name="Hutchinson M.I."/>
            <person name="Powell A.J."/>
            <person name="Barry K."/>
            <person name="Miller A.N."/>
            <person name="Grigoriev I.V."/>
            <person name="Debuchy R."/>
            <person name="Gladieux P."/>
            <person name="Thoren M.H."/>
            <person name="Johannesson H."/>
        </authorList>
    </citation>
    <scope>NUCLEOTIDE SEQUENCE</scope>
    <source>
        <strain evidence="2">SMH3187-1</strain>
    </source>
</reference>
<dbReference type="Pfam" id="PF00106">
    <property type="entry name" value="adh_short"/>
    <property type="match status" value="1"/>
</dbReference>
<dbReference type="InterPro" id="IPR036291">
    <property type="entry name" value="NAD(P)-bd_dom_sf"/>
</dbReference>
<evidence type="ECO:0000313" key="3">
    <source>
        <dbReference type="Proteomes" id="UP001172155"/>
    </source>
</evidence>
<organism evidence="2 3">
    <name type="scientific">Schizothecium vesticola</name>
    <dbReference type="NCBI Taxonomy" id="314040"/>
    <lineage>
        <taxon>Eukaryota</taxon>
        <taxon>Fungi</taxon>
        <taxon>Dikarya</taxon>
        <taxon>Ascomycota</taxon>
        <taxon>Pezizomycotina</taxon>
        <taxon>Sordariomycetes</taxon>
        <taxon>Sordariomycetidae</taxon>
        <taxon>Sordariales</taxon>
        <taxon>Schizotheciaceae</taxon>
        <taxon>Schizothecium</taxon>
    </lineage>
</organism>
<dbReference type="Gene3D" id="3.40.50.720">
    <property type="entry name" value="NAD(P)-binding Rossmann-like Domain"/>
    <property type="match status" value="1"/>
</dbReference>
<evidence type="ECO:0008006" key="4">
    <source>
        <dbReference type="Google" id="ProtNLM"/>
    </source>
</evidence>
<dbReference type="PANTHER" id="PTHR43157">
    <property type="entry name" value="PHOSPHATIDYLINOSITOL-GLYCAN BIOSYNTHESIS CLASS F PROTEIN-RELATED"/>
    <property type="match status" value="1"/>
</dbReference>
<dbReference type="PRINTS" id="PR00081">
    <property type="entry name" value="GDHRDH"/>
</dbReference>
<comment type="caution">
    <text evidence="2">The sequence shown here is derived from an EMBL/GenBank/DDBJ whole genome shotgun (WGS) entry which is preliminary data.</text>
</comment>
<dbReference type="GO" id="GO:0016491">
    <property type="term" value="F:oxidoreductase activity"/>
    <property type="evidence" value="ECO:0007669"/>
    <property type="project" value="UniProtKB-KW"/>
</dbReference>
<dbReference type="EMBL" id="JAUKUD010000006">
    <property type="protein sequence ID" value="KAK0740013.1"/>
    <property type="molecule type" value="Genomic_DNA"/>
</dbReference>